<feature type="signal peptide" evidence="2">
    <location>
        <begin position="1"/>
        <end position="21"/>
    </location>
</feature>
<evidence type="ECO:0000256" key="1">
    <source>
        <dbReference type="ARBA" id="ARBA00022729"/>
    </source>
</evidence>
<keyword evidence="5" id="KW-1185">Reference proteome</keyword>
<dbReference type="SUPFAM" id="SSF56925">
    <property type="entry name" value="OMPA-like"/>
    <property type="match status" value="1"/>
</dbReference>
<reference evidence="4 5" key="1">
    <citation type="submission" date="2022-10" db="EMBL/GenBank/DDBJ databases">
        <title>Erythrobacter sp. sf7 Genome sequencing.</title>
        <authorList>
            <person name="Park S."/>
        </authorList>
    </citation>
    <scope>NUCLEOTIDE SEQUENCE [LARGE SCALE GENOMIC DNA]</scope>
    <source>
        <strain evidence="5">sf7</strain>
    </source>
</reference>
<keyword evidence="1 2" id="KW-0732">Signal</keyword>
<name>A0ABT5JQN0_9SPHN</name>
<evidence type="ECO:0000259" key="3">
    <source>
        <dbReference type="Pfam" id="PF13505"/>
    </source>
</evidence>
<sequence length="206" mass="21467">MKFALCAAAVAAVSLATPAMAQDESEAGGNFHVGAIAGIDSVEFEVDNVSDNEADAVFGIAAGYDYQFASGLVLGVEGEWTDSSVGIAVDDVFALGDRLSLNAGRDLYVGVRGGYRIGSNGLIYGKLGYTNASAILAYNDGTGRVSEDDQLDGIRVGAGGEIGFGENFALRLEYRYSDYGEYDYAGINTGLNVSRHQGVAALVAKF</sequence>
<feature type="chain" id="PRO_5046782743" evidence="2">
    <location>
        <begin position="22"/>
        <end position="206"/>
    </location>
</feature>
<protein>
    <submittedName>
        <fullName evidence="4">Outer membrane beta-barrel protein</fullName>
    </submittedName>
</protein>
<accession>A0ABT5JQN0</accession>
<comment type="caution">
    <text evidence="4">The sequence shown here is derived from an EMBL/GenBank/DDBJ whole genome shotgun (WGS) entry which is preliminary data.</text>
</comment>
<dbReference type="InterPro" id="IPR027385">
    <property type="entry name" value="Beta-barrel_OMP"/>
</dbReference>
<organism evidence="4 5">
    <name type="scientific">Erythrobacter fulvus</name>
    <dbReference type="NCBI Taxonomy" id="2987523"/>
    <lineage>
        <taxon>Bacteria</taxon>
        <taxon>Pseudomonadati</taxon>
        <taxon>Pseudomonadota</taxon>
        <taxon>Alphaproteobacteria</taxon>
        <taxon>Sphingomonadales</taxon>
        <taxon>Erythrobacteraceae</taxon>
        <taxon>Erythrobacter/Porphyrobacter group</taxon>
        <taxon>Erythrobacter</taxon>
    </lineage>
</organism>
<proteinExistence type="predicted"/>
<evidence type="ECO:0000256" key="2">
    <source>
        <dbReference type="SAM" id="SignalP"/>
    </source>
</evidence>
<dbReference type="RefSeq" id="WP_273676477.1">
    <property type="nucleotide sequence ID" value="NZ_JAQQXQ010000002.1"/>
</dbReference>
<dbReference type="Gene3D" id="2.40.160.20">
    <property type="match status" value="1"/>
</dbReference>
<feature type="domain" description="Outer membrane protein beta-barrel" evidence="3">
    <location>
        <begin position="10"/>
        <end position="193"/>
    </location>
</feature>
<gene>
    <name evidence="4" type="ORF">OIK40_04255</name>
</gene>
<dbReference type="EMBL" id="JAQQXQ010000002">
    <property type="protein sequence ID" value="MDC8753852.1"/>
    <property type="molecule type" value="Genomic_DNA"/>
</dbReference>
<dbReference type="InterPro" id="IPR011250">
    <property type="entry name" value="OMP/PagP_B-barrel"/>
</dbReference>
<evidence type="ECO:0000313" key="4">
    <source>
        <dbReference type="EMBL" id="MDC8753852.1"/>
    </source>
</evidence>
<dbReference type="Pfam" id="PF13505">
    <property type="entry name" value="OMP_b-brl"/>
    <property type="match status" value="1"/>
</dbReference>
<dbReference type="Proteomes" id="UP001216558">
    <property type="component" value="Unassembled WGS sequence"/>
</dbReference>
<evidence type="ECO:0000313" key="5">
    <source>
        <dbReference type="Proteomes" id="UP001216558"/>
    </source>
</evidence>